<keyword evidence="3" id="KW-1185">Reference proteome</keyword>
<dbReference type="Pfam" id="PF12873">
    <property type="entry name" value="DUF3825"/>
    <property type="match status" value="1"/>
</dbReference>
<comment type="caution">
    <text evidence="2">The sequence shown here is derived from an EMBL/GenBank/DDBJ whole genome shotgun (WGS) entry which is preliminary data.</text>
</comment>
<dbReference type="RefSeq" id="WP_207599797.1">
    <property type="nucleotide sequence ID" value="NZ_JAFNJU010000006.1"/>
</dbReference>
<proteinExistence type="predicted"/>
<evidence type="ECO:0000259" key="1">
    <source>
        <dbReference type="Pfam" id="PF12873"/>
    </source>
</evidence>
<name>A0A939H6F6_9CLOT</name>
<reference evidence="2" key="1">
    <citation type="submission" date="2021-03" db="EMBL/GenBank/DDBJ databases">
        <title>Proteiniclasticum marinus sp. nov., isolated from tidal flat sediment.</title>
        <authorList>
            <person name="Namirimu T."/>
            <person name="Yang J.-A."/>
            <person name="Yang S.-H."/>
            <person name="Kim Y.-J."/>
            <person name="Kwon K.K."/>
        </authorList>
    </citation>
    <scope>NUCLEOTIDE SEQUENCE</scope>
    <source>
        <strain evidence="2">SCR006</strain>
    </source>
</reference>
<sequence>MWRNYFQFTYKRLSEEGKILESKDGEYRCMNTGLLESDSIWEEEISG</sequence>
<dbReference type="EMBL" id="JAFNJU010000006">
    <property type="protein sequence ID" value="MBO1265127.1"/>
    <property type="molecule type" value="Genomic_DNA"/>
</dbReference>
<evidence type="ECO:0000313" key="3">
    <source>
        <dbReference type="Proteomes" id="UP000664218"/>
    </source>
</evidence>
<protein>
    <submittedName>
        <fullName evidence="2">DUF3825 domain-containing protein</fullName>
    </submittedName>
</protein>
<organism evidence="2 3">
    <name type="scientific">Proteiniclasticum aestuarii</name>
    <dbReference type="NCBI Taxonomy" id="2817862"/>
    <lineage>
        <taxon>Bacteria</taxon>
        <taxon>Bacillati</taxon>
        <taxon>Bacillota</taxon>
        <taxon>Clostridia</taxon>
        <taxon>Eubacteriales</taxon>
        <taxon>Clostridiaceae</taxon>
        <taxon>Proteiniclasticum</taxon>
    </lineage>
</organism>
<dbReference type="InterPro" id="IPR024437">
    <property type="entry name" value="DUF3825"/>
</dbReference>
<dbReference type="Proteomes" id="UP000664218">
    <property type="component" value="Unassembled WGS sequence"/>
</dbReference>
<gene>
    <name evidence="2" type="ORF">J3A84_08825</name>
</gene>
<evidence type="ECO:0000313" key="2">
    <source>
        <dbReference type="EMBL" id="MBO1265127.1"/>
    </source>
</evidence>
<accession>A0A939H6F6</accession>
<dbReference type="AlphaFoldDB" id="A0A939H6F6"/>
<feature type="domain" description="DUF3825" evidence="1">
    <location>
        <begin position="3"/>
        <end position="38"/>
    </location>
</feature>